<sequence>MAKPYYEFFCPVKIVAGHMALEHIPFELSTLQAKRPMIITDKGVRGAGLLAHVEAAFEGAEAVIAAIYDDVPPDSSLTTVRDAAAMFRANNCDAIIAIGGGSVIDTSKGVNILVTEGGDDLMKYMGAHNLKRPLKPFFVVPTTSGTGSEVTLVAVIADKEKGVKMPFTSYFLMPNAAVLDSRMTLTLPPHITAMTGMDALTHAVEAFTCMAHNPMSDAYATAAISKISQNLMKVMENPKDAEGRLELAQASTMAGAAFSNSMVGLVHALGHSLGAVCHLPHGLCMSLFLPYVLEYNLETSADRIGELLLPLAGADVYAATPVSQRPQKAIAHIKAMRDELYERCKLPRTLKETGKVALDQLEHVADLTINDGAIIFNPKETDYEEALAILKRSWE</sequence>
<evidence type="ECO:0000256" key="4">
    <source>
        <dbReference type="ARBA" id="ARBA00023027"/>
    </source>
</evidence>
<evidence type="ECO:0000259" key="6">
    <source>
        <dbReference type="Pfam" id="PF25137"/>
    </source>
</evidence>
<name>A0A4Q7ZBU2_9GAMM</name>
<dbReference type="EMBL" id="SHKX01000010">
    <property type="protein sequence ID" value="RZU47415.1"/>
    <property type="molecule type" value="Genomic_DNA"/>
</dbReference>
<accession>A0A4Q7ZBU2</accession>
<keyword evidence="4" id="KW-0520">NAD</keyword>
<keyword evidence="3" id="KW-0560">Oxidoreductase</keyword>
<dbReference type="GO" id="GO:0046872">
    <property type="term" value="F:metal ion binding"/>
    <property type="evidence" value="ECO:0007669"/>
    <property type="project" value="InterPro"/>
</dbReference>
<dbReference type="SUPFAM" id="SSF56796">
    <property type="entry name" value="Dehydroquinate synthase-like"/>
    <property type="match status" value="1"/>
</dbReference>
<comment type="similarity">
    <text evidence="2">Belongs to the iron-containing alcohol dehydrogenase family.</text>
</comment>
<proteinExistence type="inferred from homology"/>
<evidence type="ECO:0000256" key="3">
    <source>
        <dbReference type="ARBA" id="ARBA00023002"/>
    </source>
</evidence>
<evidence type="ECO:0000313" key="7">
    <source>
        <dbReference type="EMBL" id="RZU47415.1"/>
    </source>
</evidence>
<dbReference type="AlphaFoldDB" id="A0A4Q7ZBU2"/>
<dbReference type="Proteomes" id="UP000292423">
    <property type="component" value="Unassembled WGS sequence"/>
</dbReference>
<evidence type="ECO:0000256" key="1">
    <source>
        <dbReference type="ARBA" id="ARBA00001962"/>
    </source>
</evidence>
<organism evidence="7 8">
    <name type="scientific">Fluviicoccus keumensis</name>
    <dbReference type="NCBI Taxonomy" id="1435465"/>
    <lineage>
        <taxon>Bacteria</taxon>
        <taxon>Pseudomonadati</taxon>
        <taxon>Pseudomonadota</taxon>
        <taxon>Gammaproteobacteria</taxon>
        <taxon>Moraxellales</taxon>
        <taxon>Moraxellaceae</taxon>
        <taxon>Fluviicoccus</taxon>
    </lineage>
</organism>
<dbReference type="Gene3D" id="1.20.1090.10">
    <property type="entry name" value="Dehydroquinate synthase-like - alpha domain"/>
    <property type="match status" value="1"/>
</dbReference>
<feature type="domain" description="Alcohol dehydrogenase iron-type/glycerol dehydrogenase GldA" evidence="5">
    <location>
        <begin position="11"/>
        <end position="180"/>
    </location>
</feature>
<dbReference type="InterPro" id="IPR018211">
    <property type="entry name" value="ADH_Fe_CS"/>
</dbReference>
<keyword evidence="8" id="KW-1185">Reference proteome</keyword>
<feature type="domain" description="Fe-containing alcohol dehydrogenase-like C-terminal" evidence="6">
    <location>
        <begin position="192"/>
        <end position="393"/>
    </location>
</feature>
<dbReference type="Pfam" id="PF25137">
    <property type="entry name" value="ADH_Fe_C"/>
    <property type="match status" value="1"/>
</dbReference>
<dbReference type="PANTHER" id="PTHR11496:SF102">
    <property type="entry name" value="ALCOHOL DEHYDROGENASE 4"/>
    <property type="match status" value="1"/>
</dbReference>
<dbReference type="InterPro" id="IPR056798">
    <property type="entry name" value="ADH_Fe_C"/>
</dbReference>
<dbReference type="GO" id="GO:0004022">
    <property type="term" value="F:alcohol dehydrogenase (NAD+) activity"/>
    <property type="evidence" value="ECO:0007669"/>
    <property type="project" value="TreeGrafter"/>
</dbReference>
<dbReference type="CDD" id="cd14865">
    <property type="entry name" value="Fe-ADH-like"/>
    <property type="match status" value="1"/>
</dbReference>
<dbReference type="PROSITE" id="PS00060">
    <property type="entry name" value="ADH_IRON_2"/>
    <property type="match status" value="1"/>
</dbReference>
<dbReference type="OrthoDB" id="9815791at2"/>
<gene>
    <name evidence="7" type="ORF">EV700_0377</name>
</gene>
<reference evidence="7 8" key="1">
    <citation type="submission" date="2019-02" db="EMBL/GenBank/DDBJ databases">
        <title>Genomic Encyclopedia of Type Strains, Phase IV (KMG-IV): sequencing the most valuable type-strain genomes for metagenomic binning, comparative biology and taxonomic classification.</title>
        <authorList>
            <person name="Goeker M."/>
        </authorList>
    </citation>
    <scope>NUCLEOTIDE SEQUENCE [LARGE SCALE GENOMIC DNA]</scope>
    <source>
        <strain evidence="7 8">DSM 105135</strain>
    </source>
</reference>
<dbReference type="PROSITE" id="PS00913">
    <property type="entry name" value="ADH_IRON_1"/>
    <property type="match status" value="1"/>
</dbReference>
<evidence type="ECO:0000259" key="5">
    <source>
        <dbReference type="Pfam" id="PF00465"/>
    </source>
</evidence>
<dbReference type="InterPro" id="IPR001670">
    <property type="entry name" value="ADH_Fe/GldA"/>
</dbReference>
<protein>
    <submittedName>
        <fullName evidence="7">Alcohol dehydrogenase</fullName>
    </submittedName>
</protein>
<dbReference type="RefSeq" id="WP_130410662.1">
    <property type="nucleotide sequence ID" value="NZ_SHKX01000010.1"/>
</dbReference>
<dbReference type="Gene3D" id="3.40.50.1970">
    <property type="match status" value="1"/>
</dbReference>
<evidence type="ECO:0000313" key="8">
    <source>
        <dbReference type="Proteomes" id="UP000292423"/>
    </source>
</evidence>
<dbReference type="Pfam" id="PF00465">
    <property type="entry name" value="Fe-ADH"/>
    <property type="match status" value="1"/>
</dbReference>
<comment type="caution">
    <text evidence="7">The sequence shown here is derived from an EMBL/GenBank/DDBJ whole genome shotgun (WGS) entry which is preliminary data.</text>
</comment>
<dbReference type="FunFam" id="3.40.50.1970:FF:000003">
    <property type="entry name" value="Alcohol dehydrogenase, iron-containing"/>
    <property type="match status" value="1"/>
</dbReference>
<dbReference type="PANTHER" id="PTHR11496">
    <property type="entry name" value="ALCOHOL DEHYDROGENASE"/>
    <property type="match status" value="1"/>
</dbReference>
<dbReference type="InterPro" id="IPR039697">
    <property type="entry name" value="Alcohol_dehydrogenase_Fe"/>
</dbReference>
<comment type="cofactor">
    <cofactor evidence="1">
        <name>Fe cation</name>
        <dbReference type="ChEBI" id="CHEBI:24875"/>
    </cofactor>
</comment>
<evidence type="ECO:0000256" key="2">
    <source>
        <dbReference type="ARBA" id="ARBA00007358"/>
    </source>
</evidence>